<feature type="domain" description="FAD-binding" evidence="5">
    <location>
        <begin position="12"/>
        <end position="230"/>
    </location>
</feature>
<keyword evidence="4" id="KW-0503">Monooxygenase</keyword>
<name>A0A0C9T643_PLICR</name>
<evidence type="ECO:0000256" key="4">
    <source>
        <dbReference type="ARBA" id="ARBA00023033"/>
    </source>
</evidence>
<evidence type="ECO:0000313" key="6">
    <source>
        <dbReference type="EMBL" id="KII84784.1"/>
    </source>
</evidence>
<dbReference type="PANTHER" id="PTHR46972">
    <property type="entry name" value="MONOOXYGENASE ASQM-RELATED"/>
    <property type="match status" value="1"/>
</dbReference>
<dbReference type="SUPFAM" id="SSF51905">
    <property type="entry name" value="FAD/NAD(P)-binding domain"/>
    <property type="match status" value="1"/>
</dbReference>
<evidence type="ECO:0000256" key="1">
    <source>
        <dbReference type="ARBA" id="ARBA00022630"/>
    </source>
</evidence>
<dbReference type="GO" id="GO:0004497">
    <property type="term" value="F:monooxygenase activity"/>
    <property type="evidence" value="ECO:0007669"/>
    <property type="project" value="UniProtKB-KW"/>
</dbReference>
<keyword evidence="1" id="KW-0285">Flavoprotein</keyword>
<reference evidence="6 7" key="1">
    <citation type="submission" date="2014-06" db="EMBL/GenBank/DDBJ databases">
        <title>Evolutionary Origins and Diversification of the Mycorrhizal Mutualists.</title>
        <authorList>
            <consortium name="DOE Joint Genome Institute"/>
            <consortium name="Mycorrhizal Genomics Consortium"/>
            <person name="Kohler A."/>
            <person name="Kuo A."/>
            <person name="Nagy L.G."/>
            <person name="Floudas D."/>
            <person name="Copeland A."/>
            <person name="Barry K.W."/>
            <person name="Cichocki N."/>
            <person name="Veneault-Fourrey C."/>
            <person name="LaButti K."/>
            <person name="Lindquist E.A."/>
            <person name="Lipzen A."/>
            <person name="Lundell T."/>
            <person name="Morin E."/>
            <person name="Murat C."/>
            <person name="Riley R."/>
            <person name="Ohm R."/>
            <person name="Sun H."/>
            <person name="Tunlid A."/>
            <person name="Henrissat B."/>
            <person name="Grigoriev I.V."/>
            <person name="Hibbett D.S."/>
            <person name="Martin F."/>
        </authorList>
    </citation>
    <scope>NUCLEOTIDE SEQUENCE [LARGE SCALE GENOMIC DNA]</scope>
    <source>
        <strain evidence="6 7">FD-325 SS-3</strain>
    </source>
</reference>
<organism evidence="6 7">
    <name type="scientific">Plicaturopsis crispa FD-325 SS-3</name>
    <dbReference type="NCBI Taxonomy" id="944288"/>
    <lineage>
        <taxon>Eukaryota</taxon>
        <taxon>Fungi</taxon>
        <taxon>Dikarya</taxon>
        <taxon>Basidiomycota</taxon>
        <taxon>Agaricomycotina</taxon>
        <taxon>Agaricomycetes</taxon>
        <taxon>Agaricomycetidae</taxon>
        <taxon>Amylocorticiales</taxon>
        <taxon>Amylocorticiaceae</taxon>
        <taxon>Plicatura</taxon>
        <taxon>Plicaturopsis crispa</taxon>
    </lineage>
</organism>
<keyword evidence="2" id="KW-0274">FAD</keyword>
<sequence length="414" mass="44721">MSTSSTSTYPRIAIIGGGPGGLTLARILQVNGVRATIYERETLENPRIQGGSLDLHVESGIAALRAAGLFEDFKKLIRQGSQQTRIFDTDGKMHLNLDGPRGPPDDDNLGRPEIDRPVLRNLLLNSLDKDTVKWGHDLQTVLPNEGSGGFRLAFKDGREETADLVIGADGAWSKIRPLLTPAKPVYSGTTMIELRISDIDARYPELSALAGQGTVFILSSDGKAIFPQRNGDGSVRVYASLHAEEQWLDSQHAILGKEGPAAALEAIAALFPGWSSTVLDLIRNSDQDKITPRRIFQLPLPFNPWTTKPGLTVLGDAAHLMSPFAGEGVNLAMIDATDLAKAIVGVTAQPGASADALTDALRGYEEVMLKRSEEMAIESARNMDLIFGQDALKNFLGFFARFGLVPEGEEKPEP</sequence>
<dbReference type="InterPro" id="IPR043683">
    <property type="entry name" value="TetX_monooxygenase"/>
</dbReference>
<dbReference type="Proteomes" id="UP000053263">
    <property type="component" value="Unassembled WGS sequence"/>
</dbReference>
<dbReference type="Pfam" id="PF01494">
    <property type="entry name" value="FAD_binding_3"/>
    <property type="match status" value="2"/>
</dbReference>
<dbReference type="HOGENOM" id="CLU_009665_4_0_1"/>
<evidence type="ECO:0000256" key="2">
    <source>
        <dbReference type="ARBA" id="ARBA00022827"/>
    </source>
</evidence>
<dbReference type="InterPro" id="IPR036188">
    <property type="entry name" value="FAD/NAD-bd_sf"/>
</dbReference>
<dbReference type="InterPro" id="IPR002938">
    <property type="entry name" value="FAD-bd"/>
</dbReference>
<evidence type="ECO:0000256" key="3">
    <source>
        <dbReference type="ARBA" id="ARBA00023002"/>
    </source>
</evidence>
<dbReference type="OrthoDB" id="655030at2759"/>
<keyword evidence="7" id="KW-1185">Reference proteome</keyword>
<dbReference type="GO" id="GO:0071949">
    <property type="term" value="F:FAD binding"/>
    <property type="evidence" value="ECO:0007669"/>
    <property type="project" value="InterPro"/>
</dbReference>
<gene>
    <name evidence="6" type="ORF">PLICRDRAFT_45592</name>
</gene>
<proteinExistence type="inferred from homology"/>
<evidence type="ECO:0000313" key="7">
    <source>
        <dbReference type="Proteomes" id="UP000053263"/>
    </source>
</evidence>
<feature type="domain" description="FAD-binding" evidence="5">
    <location>
        <begin position="312"/>
        <end position="347"/>
    </location>
</feature>
<protein>
    <recommendedName>
        <fullName evidence="5">FAD-binding domain-containing protein</fullName>
    </recommendedName>
</protein>
<dbReference type="PRINTS" id="PR00420">
    <property type="entry name" value="RNGMNOXGNASE"/>
</dbReference>
<dbReference type="EMBL" id="KN832569">
    <property type="protein sequence ID" value="KII84784.1"/>
    <property type="molecule type" value="Genomic_DNA"/>
</dbReference>
<evidence type="ECO:0000259" key="5">
    <source>
        <dbReference type="Pfam" id="PF01494"/>
    </source>
</evidence>
<accession>A0A0C9T643</accession>
<dbReference type="GO" id="GO:0046677">
    <property type="term" value="P:response to antibiotic"/>
    <property type="evidence" value="ECO:0007669"/>
    <property type="project" value="InterPro"/>
</dbReference>
<keyword evidence="3" id="KW-0560">Oxidoreductase</keyword>
<dbReference type="Gene3D" id="3.50.50.60">
    <property type="entry name" value="FAD/NAD(P)-binding domain"/>
    <property type="match status" value="1"/>
</dbReference>
<dbReference type="AlphaFoldDB" id="A0A0C9T643"/>
<dbReference type="HAMAP" id="MF_00845">
    <property type="entry name" value="TetX_monooxygenase"/>
    <property type="match status" value="1"/>
</dbReference>
<dbReference type="PANTHER" id="PTHR46972:SF1">
    <property type="entry name" value="FAD DEPENDENT OXIDOREDUCTASE DOMAIN-CONTAINING PROTEIN"/>
    <property type="match status" value="1"/>
</dbReference>